<keyword evidence="3" id="KW-1185">Reference proteome</keyword>
<dbReference type="Proteomes" id="UP001409291">
    <property type="component" value="Unassembled WGS sequence"/>
</dbReference>
<protein>
    <submittedName>
        <fullName evidence="2">Uncharacterized protein</fullName>
    </submittedName>
</protein>
<dbReference type="RefSeq" id="WP_315401720.1">
    <property type="nucleotide sequence ID" value="NZ_JBDJNQ010000015.1"/>
</dbReference>
<proteinExistence type="predicted"/>
<evidence type="ECO:0000313" key="3">
    <source>
        <dbReference type="Proteomes" id="UP001409291"/>
    </source>
</evidence>
<accession>A0ABV0C3U4</accession>
<sequence>MTKKSKIHNLAELKAEIARLKILKNEQEAYLKSQVKLLNHKIETPVRIFNALKSNIPGANIITGLFASNKNSGSPNSDWVTKALRIGVPFVMNRFFFKKAGVLKKALLLLASEKALGQVNQDKISSIIEKVTDFIKPKKKKKKQVDVEKLPVVEDQVNEYGIPSYSETY</sequence>
<name>A0ABV0C3U4_9SPHI</name>
<evidence type="ECO:0000256" key="1">
    <source>
        <dbReference type="SAM" id="Coils"/>
    </source>
</evidence>
<organism evidence="2 3">
    <name type="scientific">Sphingobacterium kitahiroshimense</name>
    <dbReference type="NCBI Taxonomy" id="470446"/>
    <lineage>
        <taxon>Bacteria</taxon>
        <taxon>Pseudomonadati</taxon>
        <taxon>Bacteroidota</taxon>
        <taxon>Sphingobacteriia</taxon>
        <taxon>Sphingobacteriales</taxon>
        <taxon>Sphingobacteriaceae</taxon>
        <taxon>Sphingobacterium</taxon>
    </lineage>
</organism>
<dbReference type="EMBL" id="JBDJNQ010000015">
    <property type="protein sequence ID" value="MEN5380302.1"/>
    <property type="molecule type" value="Genomic_DNA"/>
</dbReference>
<keyword evidence="1" id="KW-0175">Coiled coil</keyword>
<evidence type="ECO:0000313" key="2">
    <source>
        <dbReference type="EMBL" id="MEN5380302.1"/>
    </source>
</evidence>
<feature type="coiled-coil region" evidence="1">
    <location>
        <begin position="3"/>
        <end position="30"/>
    </location>
</feature>
<comment type="caution">
    <text evidence="2">The sequence shown here is derived from an EMBL/GenBank/DDBJ whole genome shotgun (WGS) entry which is preliminary data.</text>
</comment>
<reference evidence="2 3" key="1">
    <citation type="submission" date="2024-04" db="EMBL/GenBank/DDBJ databases">
        <title>WGS of bacteria from Torrens River.</title>
        <authorList>
            <person name="Wyrsch E.R."/>
            <person name="Drigo B."/>
        </authorList>
    </citation>
    <scope>NUCLEOTIDE SEQUENCE [LARGE SCALE GENOMIC DNA]</scope>
    <source>
        <strain evidence="2 3">TWI391</strain>
    </source>
</reference>
<gene>
    <name evidence="2" type="ORF">ABE541_23760</name>
</gene>